<dbReference type="SUPFAM" id="SSF55874">
    <property type="entry name" value="ATPase domain of HSP90 chaperone/DNA topoisomerase II/histidine kinase"/>
    <property type="match status" value="1"/>
</dbReference>
<evidence type="ECO:0000256" key="4">
    <source>
        <dbReference type="ARBA" id="ARBA00023015"/>
    </source>
</evidence>
<dbReference type="InterPro" id="IPR011110">
    <property type="entry name" value="Reg_prop"/>
</dbReference>
<protein>
    <recommendedName>
        <fullName evidence="2">histidine kinase</fullName>
        <ecNumber evidence="2">2.7.13.3</ecNumber>
    </recommendedName>
</protein>
<dbReference type="RefSeq" id="WP_091162438.1">
    <property type="nucleotide sequence ID" value="NZ_FNCG01000001.1"/>
</dbReference>
<dbReference type="EC" id="2.7.13.3" evidence="2"/>
<dbReference type="CDD" id="cd00075">
    <property type="entry name" value="HATPase"/>
    <property type="match status" value="1"/>
</dbReference>
<evidence type="ECO:0000256" key="6">
    <source>
        <dbReference type="PROSITE-ProRule" id="PRU00169"/>
    </source>
</evidence>
<accession>A0A1G7NHS8</accession>
<dbReference type="InterPro" id="IPR003661">
    <property type="entry name" value="HisK_dim/P_dom"/>
</dbReference>
<dbReference type="Gene3D" id="2.130.10.10">
    <property type="entry name" value="YVTN repeat-like/Quinoprotein amine dehydrogenase"/>
    <property type="match status" value="2"/>
</dbReference>
<evidence type="ECO:0000259" key="8">
    <source>
        <dbReference type="PROSITE" id="PS01124"/>
    </source>
</evidence>
<dbReference type="SMART" id="SM00448">
    <property type="entry name" value="REC"/>
    <property type="match status" value="1"/>
</dbReference>
<dbReference type="Pfam" id="PF07494">
    <property type="entry name" value="Reg_prop"/>
    <property type="match status" value="5"/>
</dbReference>
<dbReference type="InterPro" id="IPR005467">
    <property type="entry name" value="His_kinase_dom"/>
</dbReference>
<dbReference type="Pfam" id="PF12833">
    <property type="entry name" value="HTH_18"/>
    <property type="match status" value="1"/>
</dbReference>
<dbReference type="SMART" id="SM00387">
    <property type="entry name" value="HATPase_c"/>
    <property type="match status" value="1"/>
</dbReference>
<dbReference type="InterPro" id="IPR004358">
    <property type="entry name" value="Sig_transdc_His_kin-like_C"/>
</dbReference>
<evidence type="ECO:0000256" key="7">
    <source>
        <dbReference type="SAM" id="Phobius"/>
    </source>
</evidence>
<dbReference type="SUPFAM" id="SSF63829">
    <property type="entry name" value="Calcium-dependent phosphotriesterase"/>
    <property type="match status" value="2"/>
</dbReference>
<dbReference type="Pfam" id="PF00072">
    <property type="entry name" value="Response_reg"/>
    <property type="match status" value="1"/>
</dbReference>
<name>A0A1G7NHS8_9SPHI</name>
<keyword evidence="7" id="KW-0472">Membrane</keyword>
<dbReference type="InterPro" id="IPR036097">
    <property type="entry name" value="HisK_dim/P_sf"/>
</dbReference>
<dbReference type="Pfam" id="PF02518">
    <property type="entry name" value="HATPase_c"/>
    <property type="match status" value="1"/>
</dbReference>
<feature type="transmembrane region" description="Helical" evidence="7">
    <location>
        <begin position="780"/>
        <end position="800"/>
    </location>
</feature>
<dbReference type="SUPFAM" id="SSF47384">
    <property type="entry name" value="Homodimeric domain of signal transducing histidine kinase"/>
    <property type="match status" value="1"/>
</dbReference>
<keyword evidence="5" id="KW-0804">Transcription</keyword>
<proteinExistence type="predicted"/>
<keyword evidence="3 6" id="KW-0597">Phosphoprotein</keyword>
<evidence type="ECO:0000313" key="12">
    <source>
        <dbReference type="Proteomes" id="UP000199705"/>
    </source>
</evidence>
<dbReference type="Gene3D" id="3.40.50.2300">
    <property type="match status" value="1"/>
</dbReference>
<dbReference type="PRINTS" id="PR00344">
    <property type="entry name" value="BCTRLSENSOR"/>
</dbReference>
<dbReference type="InterPro" id="IPR018060">
    <property type="entry name" value="HTH_AraC"/>
</dbReference>
<reference evidence="12" key="1">
    <citation type="submission" date="2016-10" db="EMBL/GenBank/DDBJ databases">
        <authorList>
            <person name="Varghese N."/>
            <person name="Submissions S."/>
        </authorList>
    </citation>
    <scope>NUCLEOTIDE SEQUENCE [LARGE SCALE GENOMIC DNA]</scope>
    <source>
        <strain evidence="12">Gh-67</strain>
    </source>
</reference>
<dbReference type="InterPro" id="IPR011123">
    <property type="entry name" value="Y_Y_Y"/>
</dbReference>
<feature type="domain" description="Response regulatory" evidence="10">
    <location>
        <begin position="1096"/>
        <end position="1211"/>
    </location>
</feature>
<organism evidence="11 12">
    <name type="scientific">Mucilaginibacter gossypii</name>
    <dbReference type="NCBI Taxonomy" id="551996"/>
    <lineage>
        <taxon>Bacteria</taxon>
        <taxon>Pseudomonadati</taxon>
        <taxon>Bacteroidota</taxon>
        <taxon>Sphingobacteriia</taxon>
        <taxon>Sphingobacteriales</taxon>
        <taxon>Sphingobacteriaceae</taxon>
        <taxon>Mucilaginibacter</taxon>
    </lineage>
</organism>
<comment type="catalytic activity">
    <reaction evidence="1">
        <text>ATP + protein L-histidine = ADP + protein N-phospho-L-histidine.</text>
        <dbReference type="EC" id="2.7.13.3"/>
    </reaction>
</comment>
<keyword evidence="7" id="KW-0812">Transmembrane</keyword>
<dbReference type="GO" id="GO:0043565">
    <property type="term" value="F:sequence-specific DNA binding"/>
    <property type="evidence" value="ECO:0007669"/>
    <property type="project" value="InterPro"/>
</dbReference>
<dbReference type="PROSITE" id="PS50110">
    <property type="entry name" value="RESPONSE_REGULATORY"/>
    <property type="match status" value="1"/>
</dbReference>
<dbReference type="Gene3D" id="2.60.40.10">
    <property type="entry name" value="Immunoglobulins"/>
    <property type="match status" value="1"/>
</dbReference>
<dbReference type="InterPro" id="IPR015943">
    <property type="entry name" value="WD40/YVTN_repeat-like_dom_sf"/>
</dbReference>
<dbReference type="SMART" id="SM00342">
    <property type="entry name" value="HTH_ARAC"/>
    <property type="match status" value="1"/>
</dbReference>
<gene>
    <name evidence="11" type="ORF">SAMN05192573_101230</name>
</gene>
<dbReference type="SUPFAM" id="SSF52172">
    <property type="entry name" value="CheY-like"/>
    <property type="match status" value="1"/>
</dbReference>
<dbReference type="GO" id="GO:0003700">
    <property type="term" value="F:DNA-binding transcription factor activity"/>
    <property type="evidence" value="ECO:0007669"/>
    <property type="project" value="InterPro"/>
</dbReference>
<evidence type="ECO:0000313" key="11">
    <source>
        <dbReference type="EMBL" id="SDF72790.1"/>
    </source>
</evidence>
<dbReference type="SUPFAM" id="SSF46689">
    <property type="entry name" value="Homeodomain-like"/>
    <property type="match status" value="1"/>
</dbReference>
<feature type="transmembrane region" description="Helical" evidence="7">
    <location>
        <begin position="12"/>
        <end position="33"/>
    </location>
</feature>
<dbReference type="GO" id="GO:0000155">
    <property type="term" value="F:phosphorelay sensor kinase activity"/>
    <property type="evidence" value="ECO:0007669"/>
    <property type="project" value="InterPro"/>
</dbReference>
<feature type="domain" description="HTH araC/xylS-type" evidence="8">
    <location>
        <begin position="1243"/>
        <end position="1342"/>
    </location>
</feature>
<dbReference type="Gene3D" id="3.30.565.10">
    <property type="entry name" value="Histidine kinase-like ATPase, C-terminal domain"/>
    <property type="match status" value="1"/>
</dbReference>
<dbReference type="PROSITE" id="PS01124">
    <property type="entry name" value="HTH_ARAC_FAMILY_2"/>
    <property type="match status" value="1"/>
</dbReference>
<evidence type="ECO:0000256" key="3">
    <source>
        <dbReference type="ARBA" id="ARBA00022553"/>
    </source>
</evidence>
<evidence type="ECO:0000259" key="10">
    <source>
        <dbReference type="PROSITE" id="PS50110"/>
    </source>
</evidence>
<evidence type="ECO:0000256" key="1">
    <source>
        <dbReference type="ARBA" id="ARBA00000085"/>
    </source>
</evidence>
<dbReference type="CDD" id="cd00156">
    <property type="entry name" value="REC"/>
    <property type="match status" value="1"/>
</dbReference>
<dbReference type="CDD" id="cd00082">
    <property type="entry name" value="HisKA"/>
    <property type="match status" value="1"/>
</dbReference>
<dbReference type="EMBL" id="FNCG01000001">
    <property type="protein sequence ID" value="SDF72790.1"/>
    <property type="molecule type" value="Genomic_DNA"/>
</dbReference>
<dbReference type="InterPro" id="IPR009057">
    <property type="entry name" value="Homeodomain-like_sf"/>
</dbReference>
<sequence>MLHSRINNILNPKIYFSFLFLFVYLNVFGFTAGQPVRYLGIENGLSNNAVTSLYQDQYGFMWMGTYDGLNRYDSDEFKVYRNEWNNNKSLPYNHISALNGVGNKILIGTQRGLVFYNYPDSYFYPEYFREHNSGRRLKIASNINVIVTGKDSSIYIGSDELGLLRYDKTRKLYLQTRLTDQYNYSVKALCPTRAGVWVFVKNRGLGLYDPKSDRINIINTQLYNASCLLSDKAGNLWIGTENGLFIFDSKTRAIKRFQLAIDKLTSDNISNLTLDEKGNIWIATDGGGINILNTDSGKLTFITNGNKAGSLRSGAVTAVYNDRESRKWIATLRGGVSVVDNFKKPFALFNNDPFNKNSVINNFILSFCEDEKHNLWIGTDGGGLSYWDIKNNLYTGYTHASTGGGLSTDFIVSILKTFDNKIWVASFNGGIDQFSKATGKFKHYNCYNTLTQTTDRNLWKLFEDSRHHLWAGTTRGGPLYLYNRKNDRFELFDENLVNIHAIFEDSNGNLWAGNYTRLIKIDTVKKAHHFFNVGYGIRTIAADNSNHLWVGTEGGGLLKFNLPDMSSVRYTKANGLPGNSILNILIDNKENLWCSTYNGLSRFSLAKNKFTNYIVSDGLQSLQFNYNAAIRLQSGNMAFGGINGFNIFNPDSIQVADHRPDLRITGLKIDNLETDGSSELLKNQSVADLKTIQLNYEQAALTVHYTALEYSFPDKIEYAYYLEGWDHGWNYVGKTKSAYYTHLNEGCYRLRIKATDTRGNWMPKQISVKVIVFPPWYRTLWAYGVYLVIIFGIIYLYLLYRVKQAKLKFEINLANLKVEKEKELNEKKLAFFTNVSHEFRTPLTLIINPVKDLLDKNKSHSDELNTVYRNARRLLGLVDHLLLFRKTESENAQLNISEINFVRVCEEVFSCFAHQAKIKNLNFNIETTSRNIAVFADVEKIEISLFNLISNAVKFTPDHGTIKIFVEEDDTHVYFKISDNGIGINTDTGDKLFDKFYQVKDNNYFKKGFGIGLYLVKVFIDYHKGTINYLNNKNGGTTFTLKLSKGIKHFSAEEINIVTVPDYNFVNDLIDHDSKELIEENGELQKLELFSQEKHTLVVIDDNEQIRTYIKKIFFADYLVLEAKDGATGLELIKKYIPDLIISDIVMDGINGLDLCKMIMEDAAIKHIPVILLTGDTTPDIMVKSLEQGAIDFLRKPFDKELLTARVKSVLRNKTKLQQYFYKEVTKENIAINISRENKDLLNNCIAVIEQNFNSDNFDVYALADAVGISYPTLFKRIKSTTGQSINNFIRFVRLRKAAELLIQTNCNINEAAIQVGISDIKYFREQFHKQFGVNPSEFIRKHRANFQVSYRLNEFEKPQVN</sequence>
<feature type="domain" description="Histidine kinase" evidence="9">
    <location>
        <begin position="834"/>
        <end position="1047"/>
    </location>
</feature>
<evidence type="ECO:0000256" key="2">
    <source>
        <dbReference type="ARBA" id="ARBA00012438"/>
    </source>
</evidence>
<dbReference type="Pfam" id="PF07495">
    <property type="entry name" value="Y_Y_Y"/>
    <property type="match status" value="1"/>
</dbReference>
<keyword evidence="12" id="KW-1185">Reference proteome</keyword>
<feature type="modified residue" description="4-aspartylphosphate" evidence="6">
    <location>
        <position position="1144"/>
    </location>
</feature>
<dbReference type="InterPro" id="IPR011006">
    <property type="entry name" value="CheY-like_superfamily"/>
</dbReference>
<dbReference type="PANTHER" id="PTHR43547">
    <property type="entry name" value="TWO-COMPONENT HISTIDINE KINASE"/>
    <property type="match status" value="1"/>
</dbReference>
<keyword evidence="7" id="KW-1133">Transmembrane helix</keyword>
<dbReference type="PROSITE" id="PS50109">
    <property type="entry name" value="HIS_KIN"/>
    <property type="match status" value="1"/>
</dbReference>
<dbReference type="InterPro" id="IPR001789">
    <property type="entry name" value="Sig_transdc_resp-reg_receiver"/>
</dbReference>
<dbReference type="Gene3D" id="1.10.287.130">
    <property type="match status" value="1"/>
</dbReference>
<dbReference type="STRING" id="551996.SAMN05192573_101230"/>
<keyword evidence="4" id="KW-0805">Transcription regulation</keyword>
<evidence type="ECO:0000256" key="5">
    <source>
        <dbReference type="ARBA" id="ARBA00023163"/>
    </source>
</evidence>
<dbReference type="SMART" id="SM00388">
    <property type="entry name" value="HisKA"/>
    <property type="match status" value="1"/>
</dbReference>
<dbReference type="Gene3D" id="1.10.10.60">
    <property type="entry name" value="Homeodomain-like"/>
    <property type="match status" value="1"/>
</dbReference>
<dbReference type="InterPro" id="IPR036890">
    <property type="entry name" value="HATPase_C_sf"/>
</dbReference>
<evidence type="ECO:0000259" key="9">
    <source>
        <dbReference type="PROSITE" id="PS50109"/>
    </source>
</evidence>
<dbReference type="InterPro" id="IPR013783">
    <property type="entry name" value="Ig-like_fold"/>
</dbReference>
<dbReference type="Proteomes" id="UP000199705">
    <property type="component" value="Unassembled WGS sequence"/>
</dbReference>
<dbReference type="PANTHER" id="PTHR43547:SF2">
    <property type="entry name" value="HYBRID SIGNAL TRANSDUCTION HISTIDINE KINASE C"/>
    <property type="match status" value="1"/>
</dbReference>
<dbReference type="Pfam" id="PF00512">
    <property type="entry name" value="HisKA"/>
    <property type="match status" value="1"/>
</dbReference>
<dbReference type="InterPro" id="IPR003594">
    <property type="entry name" value="HATPase_dom"/>
</dbReference>